<accession>A0A0A8YMS0</accession>
<reference evidence="1" key="2">
    <citation type="journal article" date="2015" name="Data Brief">
        <title>Shoot transcriptome of the giant reed, Arundo donax.</title>
        <authorList>
            <person name="Barrero R.A."/>
            <person name="Guerrero F.D."/>
            <person name="Moolhuijzen P."/>
            <person name="Goolsby J.A."/>
            <person name="Tidwell J."/>
            <person name="Bellgard S.E."/>
            <person name="Bellgard M.I."/>
        </authorList>
    </citation>
    <scope>NUCLEOTIDE SEQUENCE</scope>
    <source>
        <tissue evidence="1">Shoot tissue taken approximately 20 cm above the soil surface</tissue>
    </source>
</reference>
<sequence>MYKCSNVRPNYLHRYSYTVDYMPEETVSYTTDNGRGIEQSVNKYI</sequence>
<name>A0A0A8YMS0_ARUDO</name>
<reference evidence="1" key="1">
    <citation type="submission" date="2014-09" db="EMBL/GenBank/DDBJ databases">
        <authorList>
            <person name="Magalhaes I.L.F."/>
            <person name="Oliveira U."/>
            <person name="Santos F.R."/>
            <person name="Vidigal T.H.D.A."/>
            <person name="Brescovit A.D."/>
            <person name="Santos A.J."/>
        </authorList>
    </citation>
    <scope>NUCLEOTIDE SEQUENCE</scope>
    <source>
        <tissue evidence="1">Shoot tissue taken approximately 20 cm above the soil surface</tissue>
    </source>
</reference>
<dbReference type="EMBL" id="GBRH01271515">
    <property type="protein sequence ID" value="JAD26380.1"/>
    <property type="molecule type" value="Transcribed_RNA"/>
</dbReference>
<dbReference type="AlphaFoldDB" id="A0A0A8YMS0"/>
<organism evidence="1">
    <name type="scientific">Arundo donax</name>
    <name type="common">Giant reed</name>
    <name type="synonym">Donax arundinaceus</name>
    <dbReference type="NCBI Taxonomy" id="35708"/>
    <lineage>
        <taxon>Eukaryota</taxon>
        <taxon>Viridiplantae</taxon>
        <taxon>Streptophyta</taxon>
        <taxon>Embryophyta</taxon>
        <taxon>Tracheophyta</taxon>
        <taxon>Spermatophyta</taxon>
        <taxon>Magnoliopsida</taxon>
        <taxon>Liliopsida</taxon>
        <taxon>Poales</taxon>
        <taxon>Poaceae</taxon>
        <taxon>PACMAD clade</taxon>
        <taxon>Arundinoideae</taxon>
        <taxon>Arundineae</taxon>
        <taxon>Arundo</taxon>
    </lineage>
</organism>
<evidence type="ECO:0000313" key="1">
    <source>
        <dbReference type="EMBL" id="JAD26380.1"/>
    </source>
</evidence>
<protein>
    <submittedName>
        <fullName evidence="1">Uncharacterized protein</fullName>
    </submittedName>
</protein>
<proteinExistence type="predicted"/>